<reference evidence="1 2" key="1">
    <citation type="journal article" date="2014" name="Environ. Microbiol.">
        <title>Insights into organohalide respiration and the versatile catabolism of Sulfurospirillum multivorans gained from comparative genomics and physiological studies.</title>
        <authorList>
            <person name="Goris T."/>
            <person name="Schubert T."/>
            <person name="Gadkari J."/>
            <person name="Wubet T."/>
            <person name="Tarkka M."/>
            <person name="Buscot F."/>
            <person name="Adrian L."/>
            <person name="Diekert G."/>
        </authorList>
    </citation>
    <scope>NUCLEOTIDE SEQUENCE [LARGE SCALE GENOMIC DNA]</scope>
    <source>
        <strain evidence="2">DM 12446 / JCM 15788 / NBRC 109480</strain>
    </source>
</reference>
<gene>
    <name evidence="1" type="ORF">SMUL_1895</name>
</gene>
<evidence type="ECO:0000313" key="2">
    <source>
        <dbReference type="Proteomes" id="UP000019322"/>
    </source>
</evidence>
<protein>
    <submittedName>
        <fullName evidence="1">Uncharacterized protein</fullName>
    </submittedName>
</protein>
<accession>A0AA86DZS6</accession>
<dbReference type="Proteomes" id="UP000019322">
    <property type="component" value="Chromosome"/>
</dbReference>
<name>A0AA86DZS6_SULMK</name>
<proteinExistence type="predicted"/>
<dbReference type="KEGG" id="smul:SMUL_1895"/>
<evidence type="ECO:0000313" key="1">
    <source>
        <dbReference type="EMBL" id="AHJ13150.1"/>
    </source>
</evidence>
<dbReference type="AlphaFoldDB" id="A0AA86DZS6"/>
<sequence>MSDHIREFYTNPMDVVQFLDNDKAEKLMLYVLSKAYMFHADSGMSPVVKAEKHEMYLLDYYFLVQALCEHVFGLFEKSDPKIALAMKERIILDFGKDGEYKAKQLLVDLLDYKGVVYSNSDKRWLYTLKRYKGAFNEKRFVISGVIIDGNFIKNSLDEAMKLRLEKFGDCRQFVLEEVGRKALQFQQTVPDSRSVFSFC</sequence>
<organism evidence="1 2">
    <name type="scientific">Sulfurospirillum multivorans (strain DM 12446 / JCM 15788 / NBRC 109480)</name>
    <dbReference type="NCBI Taxonomy" id="1150621"/>
    <lineage>
        <taxon>Bacteria</taxon>
        <taxon>Pseudomonadati</taxon>
        <taxon>Campylobacterota</taxon>
        <taxon>Epsilonproteobacteria</taxon>
        <taxon>Campylobacterales</taxon>
        <taxon>Sulfurospirillaceae</taxon>
        <taxon>Sulfurospirillum</taxon>
    </lineage>
</organism>
<dbReference type="EMBL" id="CP007201">
    <property type="protein sequence ID" value="AHJ13150.1"/>
    <property type="molecule type" value="Genomic_DNA"/>
</dbReference>
<dbReference type="RefSeq" id="WP_025345022.1">
    <property type="nucleotide sequence ID" value="NZ_CP007201.1"/>
</dbReference>